<dbReference type="InterPro" id="IPR005025">
    <property type="entry name" value="FMN_Rdtase-like_dom"/>
</dbReference>
<accession>A0A4Y1QXJ4</accession>
<protein>
    <recommendedName>
        <fullName evidence="1">NAD(P)H dehydrogenase (quinone)</fullName>
        <ecNumber evidence="1">1.6.5.2</ecNumber>
    </recommendedName>
</protein>
<evidence type="ECO:0000256" key="3">
    <source>
        <dbReference type="ARBA" id="ARBA00048983"/>
    </source>
</evidence>
<gene>
    <name evidence="5" type="ORF">Prudu_005423</name>
</gene>
<dbReference type="PANTHER" id="PTHR30543">
    <property type="entry name" value="CHROMATE REDUCTASE"/>
    <property type="match status" value="1"/>
</dbReference>
<dbReference type="GO" id="GO:0003955">
    <property type="term" value="F:NAD(P)H dehydrogenase (quinone) activity"/>
    <property type="evidence" value="ECO:0007669"/>
    <property type="project" value="UniProtKB-EC"/>
</dbReference>
<dbReference type="EC" id="1.6.5.2" evidence="1"/>
<dbReference type="SUPFAM" id="SSF52218">
    <property type="entry name" value="Flavoproteins"/>
    <property type="match status" value="1"/>
</dbReference>
<evidence type="ECO:0000259" key="4">
    <source>
        <dbReference type="Pfam" id="PF03358"/>
    </source>
</evidence>
<dbReference type="Gene3D" id="3.40.50.360">
    <property type="match status" value="1"/>
</dbReference>
<sequence>TQEIRNGGGGFFSPSKIGRKRSRSGAIVPLFLFVRASAAPIMTKIIKVAAVCGSLREASYNRCLIRSVCIIFFKKKCFFMYDIKRWSFGVVAIEISKTSIDGLEIEYVDISALPFLNVDLEGKDGSFPPAVEAFPPKYNYSISAPLKNAIDWASNAWADKAAAVVSASGDFGGGRSQYHLRQVGVSLDLHFINKPEFFLDGLKSPEKFDSGNLVDEQDKERLKEILWPCRHSL</sequence>
<evidence type="ECO:0000256" key="1">
    <source>
        <dbReference type="ARBA" id="ARBA00012648"/>
    </source>
</evidence>
<name>A0A4Y1QXJ4_PRUDU</name>
<dbReference type="EMBL" id="AP019298">
    <property type="protein sequence ID" value="BBG96579.1"/>
    <property type="molecule type" value="Genomic_DNA"/>
</dbReference>
<dbReference type="GO" id="GO:0010181">
    <property type="term" value="F:FMN binding"/>
    <property type="evidence" value="ECO:0007669"/>
    <property type="project" value="TreeGrafter"/>
</dbReference>
<comment type="catalytic activity">
    <reaction evidence="3">
        <text>a quinone + NADPH + H(+) = a quinol + NADP(+)</text>
        <dbReference type="Rhea" id="RHEA:46164"/>
        <dbReference type="ChEBI" id="CHEBI:15378"/>
        <dbReference type="ChEBI" id="CHEBI:24646"/>
        <dbReference type="ChEBI" id="CHEBI:57783"/>
        <dbReference type="ChEBI" id="CHEBI:58349"/>
        <dbReference type="ChEBI" id="CHEBI:132124"/>
        <dbReference type="EC" id="1.6.5.2"/>
    </reaction>
</comment>
<comment type="catalytic activity">
    <reaction evidence="2">
        <text>a quinone + NADH + H(+) = a quinol + NAD(+)</text>
        <dbReference type="Rhea" id="RHEA:46160"/>
        <dbReference type="ChEBI" id="CHEBI:15378"/>
        <dbReference type="ChEBI" id="CHEBI:24646"/>
        <dbReference type="ChEBI" id="CHEBI:57540"/>
        <dbReference type="ChEBI" id="CHEBI:57945"/>
        <dbReference type="ChEBI" id="CHEBI:132124"/>
        <dbReference type="EC" id="1.6.5.2"/>
    </reaction>
</comment>
<dbReference type="InterPro" id="IPR050712">
    <property type="entry name" value="NAD(P)H-dep_reductase"/>
</dbReference>
<dbReference type="InterPro" id="IPR029039">
    <property type="entry name" value="Flavoprotein-like_sf"/>
</dbReference>
<proteinExistence type="predicted"/>
<feature type="non-terminal residue" evidence="5">
    <location>
        <position position="1"/>
    </location>
</feature>
<organism evidence="5">
    <name type="scientific">Prunus dulcis</name>
    <name type="common">Almond</name>
    <name type="synonym">Amygdalus dulcis</name>
    <dbReference type="NCBI Taxonomy" id="3755"/>
    <lineage>
        <taxon>Eukaryota</taxon>
        <taxon>Viridiplantae</taxon>
        <taxon>Streptophyta</taxon>
        <taxon>Embryophyta</taxon>
        <taxon>Tracheophyta</taxon>
        <taxon>Spermatophyta</taxon>
        <taxon>Magnoliopsida</taxon>
        <taxon>eudicotyledons</taxon>
        <taxon>Gunneridae</taxon>
        <taxon>Pentapetalae</taxon>
        <taxon>rosids</taxon>
        <taxon>fabids</taxon>
        <taxon>Rosales</taxon>
        <taxon>Rosaceae</taxon>
        <taxon>Amygdaloideae</taxon>
        <taxon>Amygdaleae</taxon>
        <taxon>Prunus</taxon>
    </lineage>
</organism>
<reference evidence="5" key="1">
    <citation type="journal article" date="2019" name="Science">
        <title>Mutation of a bHLH transcription factor allowed almond domestication.</title>
        <authorList>
            <person name="Sanchez-Perez R."/>
            <person name="Pavan S."/>
            <person name="Mazzeo R."/>
            <person name="Moldovan C."/>
            <person name="Aiese Cigliano R."/>
            <person name="Del Cueto J."/>
            <person name="Ricciardi F."/>
            <person name="Lotti C."/>
            <person name="Ricciardi L."/>
            <person name="Dicenta F."/>
            <person name="Lopez-Marques R.L."/>
            <person name="Lindberg Moller B."/>
        </authorList>
    </citation>
    <scope>NUCLEOTIDE SEQUENCE</scope>
</reference>
<evidence type="ECO:0000256" key="2">
    <source>
        <dbReference type="ARBA" id="ARBA00047678"/>
    </source>
</evidence>
<dbReference type="AlphaFoldDB" id="A0A4Y1QXJ4"/>
<dbReference type="Pfam" id="PF03358">
    <property type="entry name" value="FMN_red"/>
    <property type="match status" value="1"/>
</dbReference>
<feature type="domain" description="NADPH-dependent FMN reductase-like" evidence="4">
    <location>
        <begin position="136"/>
        <end position="200"/>
    </location>
</feature>
<dbReference type="PANTHER" id="PTHR30543:SF21">
    <property type="entry name" value="NAD(P)H-DEPENDENT FMN REDUCTASE LOT6"/>
    <property type="match status" value="1"/>
</dbReference>
<evidence type="ECO:0000313" key="5">
    <source>
        <dbReference type="EMBL" id="BBG96579.1"/>
    </source>
</evidence>
<dbReference type="GO" id="GO:0005829">
    <property type="term" value="C:cytosol"/>
    <property type="evidence" value="ECO:0007669"/>
    <property type="project" value="TreeGrafter"/>
</dbReference>